<keyword evidence="2 6" id="KW-0812">Transmembrane</keyword>
<comment type="subcellular location">
    <subcellularLocation>
        <location evidence="1">Membrane</location>
        <topology evidence="1">Multi-pass membrane protein</topology>
    </subcellularLocation>
</comment>
<dbReference type="PANTHER" id="PTHR35042">
    <property type="entry name" value="ANTHRONE OXYGENASE ENCC"/>
    <property type="match status" value="1"/>
</dbReference>
<comment type="similarity">
    <text evidence="5">Belongs to the anthrone oxygenase family.</text>
</comment>
<evidence type="ECO:0000313" key="7">
    <source>
        <dbReference type="EMBL" id="PSR76734.1"/>
    </source>
</evidence>
<dbReference type="InterPro" id="IPR013901">
    <property type="entry name" value="Anthrone_oxy"/>
</dbReference>
<organism evidence="7 8">
    <name type="scientific">Coniella lustricola</name>
    <dbReference type="NCBI Taxonomy" id="2025994"/>
    <lineage>
        <taxon>Eukaryota</taxon>
        <taxon>Fungi</taxon>
        <taxon>Dikarya</taxon>
        <taxon>Ascomycota</taxon>
        <taxon>Pezizomycotina</taxon>
        <taxon>Sordariomycetes</taxon>
        <taxon>Sordariomycetidae</taxon>
        <taxon>Diaporthales</taxon>
        <taxon>Schizoparmaceae</taxon>
        <taxon>Coniella</taxon>
    </lineage>
</organism>
<feature type="transmembrane region" description="Helical" evidence="6">
    <location>
        <begin position="72"/>
        <end position="94"/>
    </location>
</feature>
<evidence type="ECO:0000256" key="6">
    <source>
        <dbReference type="SAM" id="Phobius"/>
    </source>
</evidence>
<dbReference type="GO" id="GO:0016020">
    <property type="term" value="C:membrane"/>
    <property type="evidence" value="ECO:0007669"/>
    <property type="project" value="UniProtKB-SubCell"/>
</dbReference>
<dbReference type="OrthoDB" id="5954308at2759"/>
<evidence type="ECO:0000256" key="1">
    <source>
        <dbReference type="ARBA" id="ARBA00004141"/>
    </source>
</evidence>
<dbReference type="Proteomes" id="UP000241462">
    <property type="component" value="Unassembled WGS sequence"/>
</dbReference>
<dbReference type="InParanoid" id="A0A2T2ZTY4"/>
<proteinExistence type="inferred from homology"/>
<accession>A0A2T2ZTY4</accession>
<keyword evidence="8" id="KW-1185">Reference proteome</keyword>
<feature type="transmembrane region" description="Helical" evidence="6">
    <location>
        <begin position="176"/>
        <end position="194"/>
    </location>
</feature>
<sequence>MADYQSNPLRTTAALVGLSSTLVLAGVNIGTSALFIPHLLSSSSSGSSSSSPLPIETTTAIFTRLYRDGAKLVVPLAAAGTLSFGLLAAEFSSFRGGPVARGTLSSSLMDSTPRILLATASALVVSTLAWTGIVVMPVNNRLVSIAESSAKTDRGSSSKQREEVDSLLRSWQWMNYVRGFGALAAGIVALGALVV</sequence>
<evidence type="ECO:0000256" key="2">
    <source>
        <dbReference type="ARBA" id="ARBA00022692"/>
    </source>
</evidence>
<evidence type="ECO:0008006" key="9">
    <source>
        <dbReference type="Google" id="ProtNLM"/>
    </source>
</evidence>
<feature type="transmembrane region" description="Helical" evidence="6">
    <location>
        <begin position="12"/>
        <end position="36"/>
    </location>
</feature>
<dbReference type="STRING" id="2025994.A0A2T2ZTY4"/>
<name>A0A2T2ZTY4_9PEZI</name>
<dbReference type="Pfam" id="PF08592">
    <property type="entry name" value="Anthrone_oxy"/>
    <property type="match status" value="1"/>
</dbReference>
<feature type="transmembrane region" description="Helical" evidence="6">
    <location>
        <begin position="115"/>
        <end position="138"/>
    </location>
</feature>
<evidence type="ECO:0000256" key="4">
    <source>
        <dbReference type="ARBA" id="ARBA00023136"/>
    </source>
</evidence>
<evidence type="ECO:0000313" key="8">
    <source>
        <dbReference type="Proteomes" id="UP000241462"/>
    </source>
</evidence>
<protein>
    <recommendedName>
        <fullName evidence="9">DUF1772-domain-containing protein</fullName>
    </recommendedName>
</protein>
<evidence type="ECO:0000256" key="3">
    <source>
        <dbReference type="ARBA" id="ARBA00022989"/>
    </source>
</evidence>
<reference evidence="7 8" key="1">
    <citation type="journal article" date="2018" name="Mycol. Prog.">
        <title>Coniella lustricola, a new species from submerged detritus.</title>
        <authorList>
            <person name="Raudabaugh D.B."/>
            <person name="Iturriaga T."/>
            <person name="Carver A."/>
            <person name="Mondo S."/>
            <person name="Pangilinan J."/>
            <person name="Lipzen A."/>
            <person name="He G."/>
            <person name="Amirebrahimi M."/>
            <person name="Grigoriev I.V."/>
            <person name="Miller A.N."/>
        </authorList>
    </citation>
    <scope>NUCLEOTIDE SEQUENCE [LARGE SCALE GENOMIC DNA]</scope>
    <source>
        <strain evidence="7 8">B22-T-1</strain>
    </source>
</reference>
<dbReference type="AlphaFoldDB" id="A0A2T2ZTY4"/>
<keyword evidence="4 6" id="KW-0472">Membrane</keyword>
<dbReference type="EMBL" id="KZ678696">
    <property type="protein sequence ID" value="PSR76734.1"/>
    <property type="molecule type" value="Genomic_DNA"/>
</dbReference>
<keyword evidence="3 6" id="KW-1133">Transmembrane helix</keyword>
<gene>
    <name evidence="7" type="ORF">BD289DRAFT_378498</name>
</gene>
<dbReference type="PANTHER" id="PTHR35042:SF1">
    <property type="entry name" value="DUF1772-DOMAIN-CONTAINING PROTEIN"/>
    <property type="match status" value="1"/>
</dbReference>
<evidence type="ECO:0000256" key="5">
    <source>
        <dbReference type="ARBA" id="ARBA00034313"/>
    </source>
</evidence>